<dbReference type="SUPFAM" id="SSF102588">
    <property type="entry name" value="LmbE-like"/>
    <property type="match status" value="1"/>
</dbReference>
<dbReference type="InterPro" id="IPR024078">
    <property type="entry name" value="LmbE-like_dom_sf"/>
</dbReference>
<evidence type="ECO:0000313" key="2">
    <source>
        <dbReference type="Proteomes" id="UP000580830"/>
    </source>
</evidence>
<dbReference type="EMBL" id="DULP01000079">
    <property type="protein sequence ID" value="HHW33507.1"/>
    <property type="molecule type" value="Genomic_DNA"/>
</dbReference>
<organism evidence="1 2">
    <name type="scientific">Paracoccus solventivorans</name>
    <dbReference type="NCBI Taxonomy" id="53463"/>
    <lineage>
        <taxon>Bacteria</taxon>
        <taxon>Pseudomonadati</taxon>
        <taxon>Pseudomonadota</taxon>
        <taxon>Alphaproteobacteria</taxon>
        <taxon>Rhodobacterales</taxon>
        <taxon>Paracoccaceae</taxon>
        <taxon>Paracoccus</taxon>
    </lineage>
</organism>
<name>A0A832PM55_9RHOB</name>
<reference evidence="1 2" key="1">
    <citation type="journal article" date="2020" name="Biotechnol. Biofuels">
        <title>New insights from the biogas microbiome by comprehensive genome-resolved metagenomics of nearly 1600 species originating from multiple anaerobic digesters.</title>
        <authorList>
            <person name="Campanaro S."/>
            <person name="Treu L."/>
            <person name="Rodriguez-R L.M."/>
            <person name="Kovalovszki A."/>
            <person name="Ziels R.M."/>
            <person name="Maus I."/>
            <person name="Zhu X."/>
            <person name="Kougias P.G."/>
            <person name="Basile A."/>
            <person name="Luo G."/>
            <person name="Schluter A."/>
            <person name="Konstantinidis K.T."/>
            <person name="Angelidaki I."/>
        </authorList>
    </citation>
    <scope>NUCLEOTIDE SEQUENCE [LARGE SCALE GENOMIC DNA]</scope>
    <source>
        <strain evidence="1">AS04akNAM_125</strain>
    </source>
</reference>
<dbReference type="Proteomes" id="UP000580830">
    <property type="component" value="Unassembled WGS sequence"/>
</dbReference>
<protein>
    <recommendedName>
        <fullName evidence="3">GlcNAc-PI de-N-acetylase</fullName>
    </recommendedName>
</protein>
<dbReference type="AlphaFoldDB" id="A0A832PM55"/>
<comment type="caution">
    <text evidence="1">The sequence shown here is derived from an EMBL/GenBank/DDBJ whole genome shotgun (WGS) entry which is preliminary data.</text>
</comment>
<dbReference type="Gene3D" id="3.40.50.10320">
    <property type="entry name" value="LmbE-like"/>
    <property type="match status" value="1"/>
</dbReference>
<accession>A0A832PM55</accession>
<dbReference type="RefSeq" id="WP_303729593.1">
    <property type="nucleotide sequence ID" value="NZ_DULP01000079.1"/>
</dbReference>
<evidence type="ECO:0000313" key="1">
    <source>
        <dbReference type="EMBL" id="HHW33507.1"/>
    </source>
</evidence>
<sequence>MTALTFTDTPPSPPPGCFVVMAHPDDEVLWASSILKTAGRVILCYGDFPGQPVFSDGRRRAVRALPLSNVESLDIVEASVFNHATWPIPEETAEGLALRRMPFNLHGATLAAYRANFEMLCAALEDRLKGAADVVTHNPWGEYGHEDHVQVFRAVEAVQKKLGFRIWVTCYVSDKAVILMQRHLYRLGPSSPSLGTDKALGDEMRRVYMENTCWTWPDEYVWPDREWFYPLLPNAGQAPPVSPCQVQPVHLNMIRFDWVPMGRSKAFVKNGLRHVKYRLVRRFPSFGRFLETIRNR</sequence>
<gene>
    <name evidence="1" type="ORF">GXX24_05120</name>
</gene>
<proteinExistence type="predicted"/>
<evidence type="ECO:0008006" key="3">
    <source>
        <dbReference type="Google" id="ProtNLM"/>
    </source>
</evidence>